<reference evidence="12 13" key="1">
    <citation type="submission" date="2018-10" db="EMBL/GenBank/DDBJ databases">
        <title>Sequencing the genomes of 1000 actinobacteria strains.</title>
        <authorList>
            <person name="Klenk H.-P."/>
        </authorList>
    </citation>
    <scope>NUCLEOTIDE SEQUENCE [LARGE SCALE GENOMIC DNA]</scope>
    <source>
        <strain evidence="12 13">DSM 43911</strain>
    </source>
</reference>
<feature type="domain" description="Signal transduction histidine kinase subgroup 3 dimerisation and phosphoacceptor" evidence="11">
    <location>
        <begin position="155"/>
        <end position="215"/>
    </location>
</feature>
<keyword evidence="7" id="KW-0067">ATP-binding</keyword>
<dbReference type="RefSeq" id="WP_147459416.1">
    <property type="nucleotide sequence ID" value="NZ_JBIUBA010000031.1"/>
</dbReference>
<dbReference type="AlphaFoldDB" id="A0A495XK53"/>
<dbReference type="Gene3D" id="1.20.5.1930">
    <property type="match status" value="1"/>
</dbReference>
<dbReference type="GO" id="GO:0005524">
    <property type="term" value="F:ATP binding"/>
    <property type="evidence" value="ECO:0007669"/>
    <property type="project" value="UniProtKB-KW"/>
</dbReference>
<keyword evidence="4" id="KW-0808">Transferase</keyword>
<evidence type="ECO:0000256" key="5">
    <source>
        <dbReference type="ARBA" id="ARBA00022741"/>
    </source>
</evidence>
<sequence length="330" mass="34346">MTAAAAPTDLASAGGAAFVVVGLSALDATPLPPPTLVAAALAVSVPLVLRRRFPLTAALVCAAVVAVVAVPDWPGRLVAMAAFGSAAYRRPAALVLPLSVGWLLVLAAAGTRPPGAAAFTDLVLLGLAPVAVGHALRLHRDRADQAVRLARAEDRARTAREVHDAVGHHLTAIHLQARAVRRVTRDLPRAADHALGSIADSSAAALAEVRDVLHDHGATLADLPALAERAGATLTHHDPRPLPARVDHAAYRVAQEALTNALRHSDATRVHIDVRHTAEGVTITVEDNGSTTPTTEVPRTLHARVRELGGTLRVTPNTPTGWRVRAGLPT</sequence>
<dbReference type="Pfam" id="PF02518">
    <property type="entry name" value="HATPase_c"/>
    <property type="match status" value="1"/>
</dbReference>
<dbReference type="PANTHER" id="PTHR24421">
    <property type="entry name" value="NITRATE/NITRITE SENSOR PROTEIN NARX-RELATED"/>
    <property type="match status" value="1"/>
</dbReference>
<feature type="transmembrane region" description="Helical" evidence="9">
    <location>
        <begin position="92"/>
        <end position="110"/>
    </location>
</feature>
<dbReference type="SUPFAM" id="SSF55874">
    <property type="entry name" value="ATPase domain of HSP90 chaperone/DNA topoisomerase II/histidine kinase"/>
    <property type="match status" value="1"/>
</dbReference>
<evidence type="ECO:0000256" key="7">
    <source>
        <dbReference type="ARBA" id="ARBA00022840"/>
    </source>
</evidence>
<keyword evidence="6 12" id="KW-0418">Kinase</keyword>
<feature type="domain" description="Histidine kinase/HSP90-like ATPase" evidence="10">
    <location>
        <begin position="250"/>
        <end position="301"/>
    </location>
</feature>
<evidence type="ECO:0000256" key="6">
    <source>
        <dbReference type="ARBA" id="ARBA00022777"/>
    </source>
</evidence>
<evidence type="ECO:0000256" key="8">
    <source>
        <dbReference type="ARBA" id="ARBA00023012"/>
    </source>
</evidence>
<dbReference type="InterPro" id="IPR003594">
    <property type="entry name" value="HATPase_dom"/>
</dbReference>
<evidence type="ECO:0000259" key="11">
    <source>
        <dbReference type="Pfam" id="PF07730"/>
    </source>
</evidence>
<dbReference type="CDD" id="cd16917">
    <property type="entry name" value="HATPase_UhpB-NarQ-NarX-like"/>
    <property type="match status" value="1"/>
</dbReference>
<dbReference type="GO" id="GO:0016020">
    <property type="term" value="C:membrane"/>
    <property type="evidence" value="ECO:0007669"/>
    <property type="project" value="InterPro"/>
</dbReference>
<evidence type="ECO:0000256" key="3">
    <source>
        <dbReference type="ARBA" id="ARBA00022553"/>
    </source>
</evidence>
<protein>
    <recommendedName>
        <fullName evidence="2">histidine kinase</fullName>
        <ecNumber evidence="2">2.7.13.3</ecNumber>
    </recommendedName>
</protein>
<gene>
    <name evidence="12" type="ORF">DFJ66_6563</name>
</gene>
<keyword evidence="9" id="KW-1133">Transmembrane helix</keyword>
<keyword evidence="5" id="KW-0547">Nucleotide-binding</keyword>
<dbReference type="InterPro" id="IPR050482">
    <property type="entry name" value="Sensor_HK_TwoCompSys"/>
</dbReference>
<evidence type="ECO:0000256" key="9">
    <source>
        <dbReference type="SAM" id="Phobius"/>
    </source>
</evidence>
<dbReference type="EC" id="2.7.13.3" evidence="2"/>
<dbReference type="Proteomes" id="UP000272729">
    <property type="component" value="Unassembled WGS sequence"/>
</dbReference>
<dbReference type="GO" id="GO:0046983">
    <property type="term" value="F:protein dimerization activity"/>
    <property type="evidence" value="ECO:0007669"/>
    <property type="project" value="InterPro"/>
</dbReference>
<evidence type="ECO:0000256" key="4">
    <source>
        <dbReference type="ARBA" id="ARBA00022679"/>
    </source>
</evidence>
<evidence type="ECO:0000259" key="10">
    <source>
        <dbReference type="Pfam" id="PF02518"/>
    </source>
</evidence>
<accession>A0A495XK53</accession>
<evidence type="ECO:0000313" key="12">
    <source>
        <dbReference type="EMBL" id="RKT73234.1"/>
    </source>
</evidence>
<name>A0A495XK53_9PSEU</name>
<evidence type="ECO:0000256" key="1">
    <source>
        <dbReference type="ARBA" id="ARBA00000085"/>
    </source>
</evidence>
<dbReference type="PANTHER" id="PTHR24421:SF10">
    <property type="entry name" value="NITRATE_NITRITE SENSOR PROTEIN NARQ"/>
    <property type="match status" value="1"/>
</dbReference>
<keyword evidence="9" id="KW-0472">Membrane</keyword>
<keyword evidence="3" id="KW-0597">Phosphoprotein</keyword>
<organism evidence="12 13">
    <name type="scientific">Saccharothrix variisporea</name>
    <dbReference type="NCBI Taxonomy" id="543527"/>
    <lineage>
        <taxon>Bacteria</taxon>
        <taxon>Bacillati</taxon>
        <taxon>Actinomycetota</taxon>
        <taxon>Actinomycetes</taxon>
        <taxon>Pseudonocardiales</taxon>
        <taxon>Pseudonocardiaceae</taxon>
        <taxon>Saccharothrix</taxon>
    </lineage>
</organism>
<evidence type="ECO:0000256" key="2">
    <source>
        <dbReference type="ARBA" id="ARBA00012438"/>
    </source>
</evidence>
<dbReference type="InterPro" id="IPR036890">
    <property type="entry name" value="HATPase_C_sf"/>
</dbReference>
<feature type="transmembrane region" description="Helical" evidence="9">
    <location>
        <begin position="116"/>
        <end position="136"/>
    </location>
</feature>
<dbReference type="Gene3D" id="3.30.565.10">
    <property type="entry name" value="Histidine kinase-like ATPase, C-terminal domain"/>
    <property type="match status" value="1"/>
</dbReference>
<keyword evidence="9" id="KW-0812">Transmembrane</keyword>
<comment type="catalytic activity">
    <reaction evidence="1">
        <text>ATP + protein L-histidine = ADP + protein N-phospho-L-histidine.</text>
        <dbReference type="EC" id="2.7.13.3"/>
    </reaction>
</comment>
<dbReference type="Pfam" id="PF07730">
    <property type="entry name" value="HisKA_3"/>
    <property type="match status" value="1"/>
</dbReference>
<keyword evidence="8" id="KW-0902">Two-component regulatory system</keyword>
<dbReference type="OrthoDB" id="3426700at2"/>
<proteinExistence type="predicted"/>
<dbReference type="GO" id="GO:0000155">
    <property type="term" value="F:phosphorelay sensor kinase activity"/>
    <property type="evidence" value="ECO:0007669"/>
    <property type="project" value="InterPro"/>
</dbReference>
<comment type="caution">
    <text evidence="12">The sequence shown here is derived from an EMBL/GenBank/DDBJ whole genome shotgun (WGS) entry which is preliminary data.</text>
</comment>
<dbReference type="InterPro" id="IPR011712">
    <property type="entry name" value="Sig_transdc_His_kin_sub3_dim/P"/>
</dbReference>
<keyword evidence="13" id="KW-1185">Reference proteome</keyword>
<evidence type="ECO:0000313" key="13">
    <source>
        <dbReference type="Proteomes" id="UP000272729"/>
    </source>
</evidence>
<feature type="transmembrane region" description="Helical" evidence="9">
    <location>
        <begin position="55"/>
        <end position="71"/>
    </location>
</feature>
<dbReference type="EMBL" id="RBXR01000001">
    <property type="protein sequence ID" value="RKT73234.1"/>
    <property type="molecule type" value="Genomic_DNA"/>
</dbReference>